<gene>
    <name evidence="9" type="ORF">A3C19_03235</name>
</gene>
<organism evidence="9 10">
    <name type="scientific">Candidatus Kaiserbacteria bacterium RIFCSPHIGHO2_02_FULL_54_22</name>
    <dbReference type="NCBI Taxonomy" id="1798495"/>
    <lineage>
        <taxon>Bacteria</taxon>
        <taxon>Candidatus Kaiseribacteriota</taxon>
    </lineage>
</organism>
<protein>
    <submittedName>
        <fullName evidence="9">Type I glyceraldehyde-3-phosphate dehydrogenase</fullName>
    </submittedName>
</protein>
<dbReference type="PANTHER" id="PTHR43148">
    <property type="entry name" value="GLYCERALDEHYDE-3-PHOSPHATE DEHYDROGENASE 2"/>
    <property type="match status" value="1"/>
</dbReference>
<comment type="similarity">
    <text evidence="1 7">Belongs to the glyceraldehyde-3-phosphate dehydrogenase family.</text>
</comment>
<proteinExistence type="inferred from homology"/>
<feature type="binding site" evidence="4">
    <location>
        <position position="195"/>
    </location>
    <ligand>
        <name>D-glyceraldehyde 3-phosphate</name>
        <dbReference type="ChEBI" id="CHEBI:59776"/>
    </ligand>
</feature>
<evidence type="ECO:0000256" key="6">
    <source>
        <dbReference type="PIRSR" id="PIRSR000149-4"/>
    </source>
</evidence>
<feature type="binding site" evidence="5">
    <location>
        <position position="132"/>
    </location>
    <ligand>
        <name>NAD(+)</name>
        <dbReference type="ChEBI" id="CHEBI:57540"/>
    </ligand>
</feature>
<feature type="active site" description="Nucleophile" evidence="3">
    <location>
        <position position="165"/>
    </location>
</feature>
<dbReference type="FunFam" id="3.30.360.10:FF:000002">
    <property type="entry name" value="Glyceraldehyde-3-phosphate dehydrogenase"/>
    <property type="match status" value="1"/>
</dbReference>
<feature type="binding site" evidence="4">
    <location>
        <begin position="224"/>
        <end position="225"/>
    </location>
    <ligand>
        <name>D-glyceraldehyde 3-phosphate</name>
        <dbReference type="ChEBI" id="CHEBI:59776"/>
    </ligand>
</feature>
<name>A0A1F6DMM8_9BACT</name>
<accession>A0A1F6DMM8</accession>
<dbReference type="SUPFAM" id="SSF51735">
    <property type="entry name" value="NAD(P)-binding Rossmann-fold domains"/>
    <property type="match status" value="1"/>
</dbReference>
<evidence type="ECO:0000256" key="7">
    <source>
        <dbReference type="RuleBase" id="RU000397"/>
    </source>
</evidence>
<dbReference type="InterPro" id="IPR020831">
    <property type="entry name" value="GlycerAld/Erythrose_P_DH"/>
</dbReference>
<evidence type="ECO:0000256" key="5">
    <source>
        <dbReference type="PIRSR" id="PIRSR000149-3"/>
    </source>
</evidence>
<evidence type="ECO:0000256" key="1">
    <source>
        <dbReference type="ARBA" id="ARBA00007406"/>
    </source>
</evidence>
<dbReference type="Proteomes" id="UP000178532">
    <property type="component" value="Unassembled WGS sequence"/>
</dbReference>
<dbReference type="STRING" id="1798495.A3C19_03235"/>
<evidence type="ECO:0000313" key="9">
    <source>
        <dbReference type="EMBL" id="OGG62689.1"/>
    </source>
</evidence>
<feature type="binding site" evidence="4">
    <location>
        <position position="247"/>
    </location>
    <ligand>
        <name>D-glyceraldehyde 3-phosphate</name>
        <dbReference type="ChEBI" id="CHEBI:59776"/>
    </ligand>
</feature>
<dbReference type="PRINTS" id="PR00078">
    <property type="entry name" value="G3PDHDRGNASE"/>
</dbReference>
<feature type="binding site" evidence="5">
    <location>
        <begin position="12"/>
        <end position="13"/>
    </location>
    <ligand>
        <name>NAD(+)</name>
        <dbReference type="ChEBI" id="CHEBI:57540"/>
    </ligand>
</feature>
<evidence type="ECO:0000256" key="4">
    <source>
        <dbReference type="PIRSR" id="PIRSR000149-2"/>
    </source>
</evidence>
<dbReference type="Gene3D" id="3.40.50.720">
    <property type="entry name" value="NAD(P)-binding Rossmann-like Domain"/>
    <property type="match status" value="1"/>
</dbReference>
<dbReference type="InterPro" id="IPR020828">
    <property type="entry name" value="GlycerAld_3-P_DH_NAD(P)-bd"/>
</dbReference>
<dbReference type="Pfam" id="PF00044">
    <property type="entry name" value="Gp_dh_N"/>
    <property type="match status" value="1"/>
</dbReference>
<sequence>MAIRVAINGFGRIGRAFARRSWGRGMDSTDSPQVEIVAVNDLGSLENLAYLLKYDTVYGRAQFAVGSRQEAGGSKILLIDGKEVKFLSEKDPAQLPWKELAVDVVVEATGFFTDYEKAKAHIDAGAKRVVITAPVKEENGLGATVLMGLNENRLKTCRISSNASCTTNAASPVIAIFDETIGIEKAILSTTHAYTASQAIVDGPSKKDMREGRAAAQNIVPTATGAATAVAQAYEPLAGKFDGIALRVPVVAGSIADITFIAKRPTTREEVNEILRGAATASRWAGIFKTTDEELVSSDIVGESCASIADLSLTRVVDGNLVKVLAWYDNEMGYTESLVRHVIAAATA</sequence>
<dbReference type="GO" id="GO:0051287">
    <property type="term" value="F:NAD binding"/>
    <property type="evidence" value="ECO:0007669"/>
    <property type="project" value="InterPro"/>
</dbReference>
<evidence type="ECO:0000259" key="8">
    <source>
        <dbReference type="SMART" id="SM00846"/>
    </source>
</evidence>
<reference evidence="9 10" key="1">
    <citation type="journal article" date="2016" name="Nat. Commun.">
        <title>Thousands of microbial genomes shed light on interconnected biogeochemical processes in an aquifer system.</title>
        <authorList>
            <person name="Anantharaman K."/>
            <person name="Brown C.T."/>
            <person name="Hug L.A."/>
            <person name="Sharon I."/>
            <person name="Castelle C.J."/>
            <person name="Probst A.J."/>
            <person name="Thomas B.C."/>
            <person name="Singh A."/>
            <person name="Wilkins M.J."/>
            <person name="Karaoz U."/>
            <person name="Brodie E.L."/>
            <person name="Williams K.H."/>
            <person name="Hubbard S.S."/>
            <person name="Banfield J.F."/>
        </authorList>
    </citation>
    <scope>NUCLEOTIDE SEQUENCE [LARGE SCALE GENOMIC DNA]</scope>
</reference>
<dbReference type="PIRSF" id="PIRSF000149">
    <property type="entry name" value="GAP_DH"/>
    <property type="match status" value="1"/>
</dbReference>
<feature type="site" description="Activates thiol group during catalysis" evidence="6">
    <location>
        <position position="192"/>
    </location>
</feature>
<evidence type="ECO:0000256" key="2">
    <source>
        <dbReference type="ARBA" id="ARBA00023002"/>
    </source>
</evidence>
<dbReference type="GO" id="GO:0016620">
    <property type="term" value="F:oxidoreductase activity, acting on the aldehyde or oxo group of donors, NAD or NADP as acceptor"/>
    <property type="evidence" value="ECO:0007669"/>
    <property type="project" value="InterPro"/>
</dbReference>
<keyword evidence="5" id="KW-0520">NAD</keyword>
<comment type="caution">
    <text evidence="9">The sequence shown here is derived from an EMBL/GenBank/DDBJ whole genome shotgun (WGS) entry which is preliminary data.</text>
</comment>
<dbReference type="InterPro" id="IPR036291">
    <property type="entry name" value="NAD(P)-bd_dom_sf"/>
</dbReference>
<dbReference type="EMBL" id="MFLI01000004">
    <property type="protein sequence ID" value="OGG62689.1"/>
    <property type="molecule type" value="Genomic_DNA"/>
</dbReference>
<dbReference type="Gene3D" id="3.30.360.10">
    <property type="entry name" value="Dihydrodipicolinate Reductase, domain 2"/>
    <property type="match status" value="1"/>
</dbReference>
<dbReference type="SUPFAM" id="SSF55347">
    <property type="entry name" value="Glyceraldehyde-3-phosphate dehydrogenase-like, C-terminal domain"/>
    <property type="match status" value="1"/>
</dbReference>
<dbReference type="Pfam" id="PF02800">
    <property type="entry name" value="Gp_dh_C"/>
    <property type="match status" value="1"/>
</dbReference>
<evidence type="ECO:0000256" key="3">
    <source>
        <dbReference type="PIRSR" id="PIRSR000149-1"/>
    </source>
</evidence>
<dbReference type="SMART" id="SM00846">
    <property type="entry name" value="Gp_dh_N"/>
    <property type="match status" value="1"/>
</dbReference>
<dbReference type="CDD" id="cd05214">
    <property type="entry name" value="GAPDH_I_N"/>
    <property type="match status" value="1"/>
</dbReference>
<feature type="binding site" evidence="4">
    <location>
        <begin position="164"/>
        <end position="166"/>
    </location>
    <ligand>
        <name>D-glyceraldehyde 3-phosphate</name>
        <dbReference type="ChEBI" id="CHEBI:59776"/>
    </ligand>
</feature>
<dbReference type="FunFam" id="3.40.50.720:FF:000001">
    <property type="entry name" value="Glyceraldehyde-3-phosphate dehydrogenase"/>
    <property type="match status" value="1"/>
</dbReference>
<dbReference type="AlphaFoldDB" id="A0A1F6DMM8"/>
<feature type="binding site" evidence="5">
    <location>
        <position position="41"/>
    </location>
    <ligand>
        <name>NAD(+)</name>
        <dbReference type="ChEBI" id="CHEBI:57540"/>
    </ligand>
</feature>
<feature type="binding site" evidence="5">
    <location>
        <position position="330"/>
    </location>
    <ligand>
        <name>NAD(+)</name>
        <dbReference type="ChEBI" id="CHEBI:57540"/>
    </ligand>
</feature>
<keyword evidence="5" id="KW-0547">Nucleotide-binding</keyword>
<evidence type="ECO:0000313" key="10">
    <source>
        <dbReference type="Proteomes" id="UP000178532"/>
    </source>
</evidence>
<keyword evidence="2" id="KW-0560">Oxidoreductase</keyword>
<dbReference type="InterPro" id="IPR020829">
    <property type="entry name" value="GlycerAld_3-P_DH_cat"/>
</dbReference>
<feature type="domain" description="Glyceraldehyde 3-phosphate dehydrogenase NAD(P) binding" evidence="8">
    <location>
        <begin position="3"/>
        <end position="165"/>
    </location>
</feature>